<gene>
    <name evidence="2" type="ORF">JM949_01975</name>
</gene>
<dbReference type="PRINTS" id="PR00411">
    <property type="entry name" value="PNDRDTASEI"/>
</dbReference>
<dbReference type="SUPFAM" id="SSF51971">
    <property type="entry name" value="Nucleotide-binding domain"/>
    <property type="match status" value="1"/>
</dbReference>
<dbReference type="InterPro" id="IPR036188">
    <property type="entry name" value="FAD/NAD-bd_sf"/>
</dbReference>
<protein>
    <submittedName>
        <fullName evidence="2">NAD(P)-binding domain-containing protein</fullName>
    </submittedName>
</protein>
<dbReference type="PANTHER" id="PTHR43539">
    <property type="entry name" value="FLAVIN-BINDING MONOOXYGENASE-LIKE PROTEIN (AFU_ORTHOLOGUE AFUA_4G09220)"/>
    <property type="match status" value="1"/>
</dbReference>
<dbReference type="SUPFAM" id="SSF51905">
    <property type="entry name" value="FAD/NAD(P)-binding domain"/>
    <property type="match status" value="1"/>
</dbReference>
<comment type="caution">
    <text evidence="2">The sequence shown here is derived from an EMBL/GenBank/DDBJ whole genome shotgun (WGS) entry which is preliminary data.</text>
</comment>
<evidence type="ECO:0000313" key="2">
    <source>
        <dbReference type="EMBL" id="MBM0274318.1"/>
    </source>
</evidence>
<dbReference type="InterPro" id="IPR050982">
    <property type="entry name" value="Auxin_biosynth/cation_transpt"/>
</dbReference>
<reference evidence="2 3" key="1">
    <citation type="submission" date="2021-01" db="EMBL/GenBank/DDBJ databases">
        <title>Draft genome sequence of Micromonospora sp. strain STR1s_6.</title>
        <authorList>
            <person name="Karlyshev A."/>
            <person name="Jawad R."/>
        </authorList>
    </citation>
    <scope>NUCLEOTIDE SEQUENCE [LARGE SCALE GENOMIC DNA]</scope>
    <source>
        <strain evidence="2 3">STR1S-6</strain>
    </source>
</reference>
<dbReference type="EMBL" id="JAEVHL010000004">
    <property type="protein sequence ID" value="MBM0274318.1"/>
    <property type="molecule type" value="Genomic_DNA"/>
</dbReference>
<dbReference type="PANTHER" id="PTHR43539:SF78">
    <property type="entry name" value="FLAVIN-CONTAINING MONOOXYGENASE"/>
    <property type="match status" value="1"/>
</dbReference>
<evidence type="ECO:0000313" key="3">
    <source>
        <dbReference type="Proteomes" id="UP000622245"/>
    </source>
</evidence>
<keyword evidence="3" id="KW-1185">Reference proteome</keyword>
<dbReference type="Gene3D" id="3.50.50.60">
    <property type="entry name" value="FAD/NAD(P)-binding domain"/>
    <property type="match status" value="2"/>
</dbReference>
<dbReference type="Proteomes" id="UP000622245">
    <property type="component" value="Unassembled WGS sequence"/>
</dbReference>
<evidence type="ECO:0000256" key="1">
    <source>
        <dbReference type="ARBA" id="ARBA00023002"/>
    </source>
</evidence>
<name>A0ABS1YAB3_9ACTN</name>
<organism evidence="2 3">
    <name type="scientific">Micromonospora tarensis</name>
    <dbReference type="NCBI Taxonomy" id="2806100"/>
    <lineage>
        <taxon>Bacteria</taxon>
        <taxon>Bacillati</taxon>
        <taxon>Actinomycetota</taxon>
        <taxon>Actinomycetes</taxon>
        <taxon>Micromonosporales</taxon>
        <taxon>Micromonosporaceae</taxon>
        <taxon>Micromonospora</taxon>
    </lineage>
</organism>
<dbReference type="PRINTS" id="PR00368">
    <property type="entry name" value="FADPNR"/>
</dbReference>
<sequence length="425" mass="46365">MRTEPETERIDTLVIGGGQAGLSTSYWLSKAGVEHLVVDRRDRLGGGWQDRWEAFCLVLPNFTLLLPGMPYDGDDPDGFMPRDEVIGYVSRYASVIDAPVQLGTSVTRLTAAPQGFLAEAGDTTFQARNVVLATGPYPRPRIPAAAQTIDGHIQQLHSNDYRRPDQLADGAVLVVGTGQSGAQIADELRRAGRQVHLAVSRCATAPRRYRGRDLGWWLLQVFQRGAEVGVEMKLPSPAARFAGNPILTGQDGGHDLDLRQFARDGMRLYGRLESADGTTVRFSDDLAERLVFAETQFDKTQRRLIDAYITAAGIDAPPDDRLPVGESPAPETTTRLDLTAAGINSVVWATGYQLGFGWVELPVFDEWGYPRHTRGITEHPGLYAVGLPWLHTAGSSVFGGIGTDTEHVVEHIAGRRDRAETAGRA</sequence>
<dbReference type="RefSeq" id="WP_203146742.1">
    <property type="nucleotide sequence ID" value="NZ_JAEVHL010000004.1"/>
</dbReference>
<dbReference type="Pfam" id="PF13738">
    <property type="entry name" value="Pyr_redox_3"/>
    <property type="match status" value="1"/>
</dbReference>
<accession>A0ABS1YAB3</accession>
<keyword evidence="1" id="KW-0560">Oxidoreductase</keyword>
<proteinExistence type="predicted"/>